<dbReference type="STRING" id="338969.Rfer_0795"/>
<dbReference type="InterPro" id="IPR028087">
    <property type="entry name" value="Tad_N"/>
</dbReference>
<reference evidence="4" key="1">
    <citation type="submission" date="2006-02" db="EMBL/GenBank/DDBJ databases">
        <title>Complete sequence of chromosome of Rhodoferax ferrireducens DSM 15236.</title>
        <authorList>
            <person name="Copeland A."/>
            <person name="Lucas S."/>
            <person name="Lapidus A."/>
            <person name="Barry K."/>
            <person name="Detter J.C."/>
            <person name="Glavina del Rio T."/>
            <person name="Hammon N."/>
            <person name="Israni S."/>
            <person name="Pitluck S."/>
            <person name="Brettin T."/>
            <person name="Bruce D."/>
            <person name="Han C."/>
            <person name="Tapia R."/>
            <person name="Gilna P."/>
            <person name="Kiss H."/>
            <person name="Schmutz J."/>
            <person name="Larimer F."/>
            <person name="Land M."/>
            <person name="Kyrpides N."/>
            <person name="Ivanova N."/>
            <person name="Richardson P."/>
        </authorList>
    </citation>
    <scope>NUCLEOTIDE SEQUENCE [LARGE SCALE GENOMIC DNA]</scope>
    <source>
        <strain evidence="4">ATCC BAA-621 / DSM 15236 / T118</strain>
    </source>
</reference>
<dbReference type="Pfam" id="PF13400">
    <property type="entry name" value="Tad"/>
    <property type="match status" value="1"/>
</dbReference>
<protein>
    <recommendedName>
        <fullName evidence="2">Putative Flp pilus-assembly TadG-like N-terminal domain-containing protein</fullName>
    </recommendedName>
</protein>
<keyword evidence="1" id="KW-0812">Transmembrane</keyword>
<dbReference type="RefSeq" id="WP_011463118.1">
    <property type="nucleotide sequence ID" value="NC_007908.1"/>
</dbReference>
<organism evidence="3 4">
    <name type="scientific">Albidiferax ferrireducens (strain ATCC BAA-621 / DSM 15236 / T118)</name>
    <name type="common">Rhodoferax ferrireducens</name>
    <dbReference type="NCBI Taxonomy" id="338969"/>
    <lineage>
        <taxon>Bacteria</taxon>
        <taxon>Pseudomonadati</taxon>
        <taxon>Pseudomonadota</taxon>
        <taxon>Betaproteobacteria</taxon>
        <taxon>Burkholderiales</taxon>
        <taxon>Comamonadaceae</taxon>
        <taxon>Rhodoferax</taxon>
    </lineage>
</organism>
<name>Q220K8_ALBFT</name>
<dbReference type="AlphaFoldDB" id="Q220K8"/>
<evidence type="ECO:0000259" key="2">
    <source>
        <dbReference type="Pfam" id="PF13400"/>
    </source>
</evidence>
<feature type="transmembrane region" description="Helical" evidence="1">
    <location>
        <begin position="21"/>
        <end position="41"/>
    </location>
</feature>
<keyword evidence="1" id="KW-0472">Membrane</keyword>
<dbReference type="KEGG" id="rfr:Rfer_0795"/>
<evidence type="ECO:0000313" key="4">
    <source>
        <dbReference type="Proteomes" id="UP000008332"/>
    </source>
</evidence>
<evidence type="ECO:0000256" key="1">
    <source>
        <dbReference type="SAM" id="Phobius"/>
    </source>
</evidence>
<evidence type="ECO:0000313" key="3">
    <source>
        <dbReference type="EMBL" id="ABD68545.1"/>
    </source>
</evidence>
<accession>Q220K8</accession>
<dbReference type="eggNOG" id="COG4961">
    <property type="taxonomic scope" value="Bacteria"/>
</dbReference>
<feature type="domain" description="Putative Flp pilus-assembly TadG-like N-terminal" evidence="2">
    <location>
        <begin position="20"/>
        <end position="64"/>
    </location>
</feature>
<keyword evidence="4" id="KW-1185">Reference proteome</keyword>
<dbReference type="EMBL" id="CP000267">
    <property type="protein sequence ID" value="ABD68545.1"/>
    <property type="molecule type" value="Genomic_DNA"/>
</dbReference>
<sequence length="424" mass="43440">MNRSSCHRPPVPGRRARQRGAVAIVVGLMMAVLVGFIGLALDGGHLYLTKTELQNSADACALAASYELTGAPSIAPASFARAEAAGQAVGQMNKVDFQNSAIASSDIVVSFGTDLSAGNAAIKWVNAGAALPSSKYVRCTITRSNIMPWFMQVLMPSLDTLTVSSLATATLAPAQNNCGIPMAICSKGSAPSYGMTPGQWVSGFFGAGGGVTGSFNWIDFTPPAGGTSELAALLTGNGVCTLNVPTPVGEPGALGAAAAKAWNTRFGLYQTGSTNVTTAPPDFTGYSYTPTNWPSKANALADFLSRRSAHASYGATVSVGNTITGLGINNSYNPTTTVAQHTLYGADRRLVTAPIVDCGGWVASNTVPIQSWACVLMLHPIDAVGDVVYMEYEGLSSASGSPCATSGVAGDLNSVGPMVPALVQ</sequence>
<proteinExistence type="predicted"/>
<dbReference type="OrthoDB" id="8595764at2"/>
<dbReference type="HOGENOM" id="CLU_655079_0_0_4"/>
<gene>
    <name evidence="3" type="ordered locus">Rfer_0795</name>
</gene>
<keyword evidence="1" id="KW-1133">Transmembrane helix</keyword>
<dbReference type="Proteomes" id="UP000008332">
    <property type="component" value="Chromosome"/>
</dbReference>